<sequence>MLAAGIWLFIGAWIIGYPFNEPAVDAHLNEMIVGVVVFLVAVARMVRQRGPVSEIVVAAAGAWLVAAPFVVSYGDTSKADAARINDIATGSVLILLATVSLLLARVRRA</sequence>
<gene>
    <name evidence="3" type="ORF">A4E84_27230</name>
</gene>
<dbReference type="Proteomes" id="UP000076096">
    <property type="component" value="Chromosome"/>
</dbReference>
<feature type="domain" description="SPW repeat-containing integral membrane" evidence="2">
    <location>
        <begin position="2"/>
        <end position="97"/>
    </location>
</feature>
<feature type="transmembrane region" description="Helical" evidence="1">
    <location>
        <begin position="26"/>
        <end position="43"/>
    </location>
</feature>
<organism evidence="3 4">
    <name type="scientific">Streptomyces qaidamensis</name>
    <dbReference type="NCBI Taxonomy" id="1783515"/>
    <lineage>
        <taxon>Bacteria</taxon>
        <taxon>Bacillati</taxon>
        <taxon>Actinomycetota</taxon>
        <taxon>Actinomycetes</taxon>
        <taxon>Kitasatosporales</taxon>
        <taxon>Streptomycetaceae</taxon>
        <taxon>Streptomyces</taxon>
        <taxon>Streptomyces aurantiacus group</taxon>
    </lineage>
</organism>
<dbReference type="STRING" id="1783515.A4E84_27230"/>
<feature type="transmembrane region" description="Helical" evidence="1">
    <location>
        <begin position="55"/>
        <end position="74"/>
    </location>
</feature>
<accession>A0A143C5Z4</accession>
<keyword evidence="1" id="KW-1133">Transmembrane helix</keyword>
<dbReference type="Pfam" id="PF03779">
    <property type="entry name" value="SPW"/>
    <property type="match status" value="1"/>
</dbReference>
<evidence type="ECO:0000259" key="2">
    <source>
        <dbReference type="Pfam" id="PF03779"/>
    </source>
</evidence>
<protein>
    <recommendedName>
        <fullName evidence="2">SPW repeat-containing integral membrane domain-containing protein</fullName>
    </recommendedName>
</protein>
<reference evidence="4" key="1">
    <citation type="submission" date="2016-04" db="EMBL/GenBank/DDBJ databases">
        <authorList>
            <person name="Zhang B."/>
        </authorList>
    </citation>
    <scope>NUCLEOTIDE SEQUENCE [LARGE SCALE GENOMIC DNA]</scope>
    <source>
        <strain evidence="4">S10</strain>
    </source>
</reference>
<evidence type="ECO:0000313" key="3">
    <source>
        <dbReference type="EMBL" id="AMW12857.1"/>
    </source>
</evidence>
<evidence type="ECO:0000313" key="4">
    <source>
        <dbReference type="Proteomes" id="UP000076096"/>
    </source>
</evidence>
<keyword evidence="1" id="KW-0812">Transmembrane</keyword>
<keyword evidence="4" id="KW-1185">Reference proteome</keyword>
<name>A0A143C5Z4_9ACTN</name>
<proteinExistence type="predicted"/>
<evidence type="ECO:0000256" key="1">
    <source>
        <dbReference type="SAM" id="Phobius"/>
    </source>
</evidence>
<dbReference type="AlphaFoldDB" id="A0A143C5Z4"/>
<dbReference type="EMBL" id="CP015098">
    <property type="protein sequence ID" value="AMW12857.1"/>
    <property type="molecule type" value="Genomic_DNA"/>
</dbReference>
<dbReference type="InterPro" id="IPR005530">
    <property type="entry name" value="SPW"/>
</dbReference>
<feature type="transmembrane region" description="Helical" evidence="1">
    <location>
        <begin position="86"/>
        <end position="104"/>
    </location>
</feature>
<dbReference type="KEGG" id="stsi:A4E84_27230"/>
<keyword evidence="1" id="KW-0472">Membrane</keyword>